<gene>
    <name evidence="3" type="primary">LOC113081156</name>
    <name evidence="2" type="synonym">LOC113048247</name>
    <name evidence="4" type="synonym">LOC113095472</name>
</gene>
<dbReference type="RefSeq" id="XP_026065727.1">
    <property type="nucleotide sequence ID" value="XM_026209942.1"/>
</dbReference>
<dbReference type="Proteomes" id="UP000515129">
    <property type="component" value="Chromosome 3"/>
</dbReference>
<proteinExistence type="predicted"/>
<keyword evidence="1" id="KW-1185">Reference proteome</keyword>
<name>A0A6P6NIS9_CARAU</name>
<reference evidence="2 3" key="1">
    <citation type="submission" date="2025-04" db="UniProtKB">
        <authorList>
            <consortium name="RefSeq"/>
        </authorList>
    </citation>
    <scope>IDENTIFICATION</scope>
    <source>
        <strain evidence="2 3">Wakin</strain>
        <tissue evidence="2 3">Muscle</tissue>
    </source>
</reference>
<dbReference type="OrthoDB" id="3263820at2759"/>
<sequence length="709" mass="81452">MLMSYLLRHNLTGKALTHLLEMFNTMFPGLIPSSHYLFHKDFGSSSKFEVHFYCESCLKYLGVRGDCPSQCDTCNTEFDANANLKNGFYFLVLPLHAQIQQLLQEYGVNLNEKTRTCGVLSDIQSGEEYQMLCDSGVLGKDDLTLIWNCDGAPVFKSSKCSIWPIQCQVIELEPELRKSQILMSALWFGPSKPSMLTLLKPFVKEALSLETEGIDWQDTQGNRHVSKVFVVVCSSDSMARPMLRNTKQFNGFYGCDFCYHKGGKSYPYDQPEPALRNERDHFSHAMSASDNEPVFGVKGPSPLMKLSHFQMINGFIPEYQHNVCLGVTRQLSTLWFDTANSEAPWYIGKQTEEVDMRLLKIKPPVEITRTPRSVNERKFWKASEWRAFLLFYALPVLKGILPARFWNHLFLLVFGIYTLLQDKIKTRSVLLSELALKKFVIEFQRIYGKDHMTFNIHLLTHIAQSVKQWGPLWATSAFPFESNMGTLLKYFNGTQNVPSQIVRKFMLWKELPEKAKHMSAKVQSFVKELYFNKRRTDKCETLNDSVQVFGHPPFQENITTSSRLAISKLCGNLSNCFWSYSRFLVNGVLYHTQKYDRLNKRYNSAAYLKDSTFCLINDLVIFKQMCAHQSPAYCACTKHCCALVEVLVKSSRPLCKDSQINVESTFVHEVRKNGKISAIWPDMIKMKCVVVETVDNLYIAPLPNPFERD</sequence>
<dbReference type="GeneID" id="113081156"/>
<evidence type="ECO:0000313" key="1">
    <source>
        <dbReference type="Proteomes" id="UP000515129"/>
    </source>
</evidence>
<dbReference type="KEGG" id="caua:113095472"/>
<protein>
    <submittedName>
        <fullName evidence="2">Uncharacterized protein LOC113048247</fullName>
    </submittedName>
    <submittedName>
        <fullName evidence="3">Uncharacterized protein LOC113081156</fullName>
    </submittedName>
    <submittedName>
        <fullName evidence="4">Uncharacterized protein LOC113095472</fullName>
    </submittedName>
</protein>
<dbReference type="PANTHER" id="PTHR46579:SF1">
    <property type="entry name" value="F5_8 TYPE C DOMAIN-CONTAINING PROTEIN"/>
    <property type="match status" value="1"/>
</dbReference>
<dbReference type="KEGG" id="caua:113048247"/>
<dbReference type="KEGG" id="caua:113081156"/>
<dbReference type="RefSeq" id="XP_026116795.1">
    <property type="nucleotide sequence ID" value="XM_026261010.1"/>
</dbReference>
<evidence type="ECO:0000313" key="4">
    <source>
        <dbReference type="RefSeq" id="XP_026116795.1"/>
    </source>
</evidence>
<dbReference type="RefSeq" id="XP_026108990.1">
    <property type="nucleotide sequence ID" value="XM_026253205.1"/>
</dbReference>
<evidence type="ECO:0000313" key="2">
    <source>
        <dbReference type="RefSeq" id="XP_026065727.1"/>
    </source>
</evidence>
<evidence type="ECO:0000313" key="3">
    <source>
        <dbReference type="RefSeq" id="XP_026108990.1"/>
    </source>
</evidence>
<dbReference type="AlphaFoldDB" id="A0A6P6NIS9"/>
<dbReference type="PANTHER" id="PTHR46579">
    <property type="entry name" value="F5/8 TYPE C DOMAIN-CONTAINING PROTEIN-RELATED"/>
    <property type="match status" value="1"/>
</dbReference>
<organism evidence="1 3">
    <name type="scientific">Carassius auratus</name>
    <name type="common">Goldfish</name>
    <dbReference type="NCBI Taxonomy" id="7957"/>
    <lineage>
        <taxon>Eukaryota</taxon>
        <taxon>Metazoa</taxon>
        <taxon>Chordata</taxon>
        <taxon>Craniata</taxon>
        <taxon>Vertebrata</taxon>
        <taxon>Euteleostomi</taxon>
        <taxon>Actinopterygii</taxon>
        <taxon>Neopterygii</taxon>
        <taxon>Teleostei</taxon>
        <taxon>Ostariophysi</taxon>
        <taxon>Cypriniformes</taxon>
        <taxon>Cyprinidae</taxon>
        <taxon>Cyprininae</taxon>
        <taxon>Carassius</taxon>
    </lineage>
</organism>
<accession>A0A6P6NIS9</accession>